<evidence type="ECO:0000313" key="6">
    <source>
        <dbReference type="EMBL" id="MEB4792951.1"/>
    </source>
</evidence>
<comment type="caution">
    <text evidence="6">The sequence shown here is derived from an EMBL/GenBank/DDBJ whole genome shotgun (WGS) entry which is preliminary data.</text>
</comment>
<evidence type="ECO:0000256" key="1">
    <source>
        <dbReference type="ARBA" id="ARBA00003822"/>
    </source>
</evidence>
<protein>
    <submittedName>
        <fullName evidence="6">Ornithine carbamoyltransferase</fullName>
        <ecNumber evidence="6">2.1.3.3</ecNumber>
    </submittedName>
</protein>
<keyword evidence="2 3" id="KW-0808">Transferase</keyword>
<dbReference type="RefSeq" id="WP_246069254.1">
    <property type="nucleotide sequence ID" value="NZ_JAROBY010000007.1"/>
</dbReference>
<dbReference type="PANTHER" id="PTHR45753">
    <property type="entry name" value="ORNITHINE CARBAMOYLTRANSFERASE, MITOCHONDRIAL"/>
    <property type="match status" value="1"/>
</dbReference>
<evidence type="ECO:0000259" key="5">
    <source>
        <dbReference type="Pfam" id="PF02729"/>
    </source>
</evidence>
<dbReference type="GO" id="GO:0004585">
    <property type="term" value="F:ornithine carbamoyltransferase activity"/>
    <property type="evidence" value="ECO:0007669"/>
    <property type="project" value="UniProtKB-EC"/>
</dbReference>
<dbReference type="PANTHER" id="PTHR45753:SF3">
    <property type="entry name" value="ORNITHINE TRANSCARBAMYLASE, MITOCHONDRIAL"/>
    <property type="match status" value="1"/>
</dbReference>
<sequence length="340" mass="38876">MIQPLTPVYSCNKMNLYSFYCINIHGGDRVTPHLLSLKELDKDTLLAIIQKGIEIKRNPTDFYHSSERKGLFMLFQKTSTRTNLSFQSGMNQMGGYAVTMDWDSSNFSLSPIQYEVRYASRNCDVIMARLKKHADLLELAKYSSVPVINGCCDKYHPCQALADLMTIYEVKGSFDGVTLTYVGIHNNVANSLVAGCVTLGIKLFLVTPIVNEASWDEELMRTAYASGCVETLSSMSEAISRTDFIYTDTWVDMEHFYDADYQEEKNRRIRTMMPFQINKQNLSGYSPYIMHDMPIHPGYEIEEDLIESEHSIIYQQAENRMHVQKSLLWHLLEAKTLVGS</sequence>
<dbReference type="Gene3D" id="3.40.50.1370">
    <property type="entry name" value="Aspartate/ornithine carbamoyltransferase"/>
    <property type="match status" value="2"/>
</dbReference>
<dbReference type="PRINTS" id="PR00102">
    <property type="entry name" value="OTCASE"/>
</dbReference>
<comment type="function">
    <text evidence="1">Reversibly catalyzes the transfer of the carbamoyl group from carbamoyl phosphate (CP) to the N(epsilon) atom of ornithine (ORN) to produce L-citrulline.</text>
</comment>
<evidence type="ECO:0000256" key="2">
    <source>
        <dbReference type="ARBA" id="ARBA00022679"/>
    </source>
</evidence>
<organism evidence="6 7">
    <name type="scientific">Paenibacillus chondroitinus</name>
    <dbReference type="NCBI Taxonomy" id="59842"/>
    <lineage>
        <taxon>Bacteria</taxon>
        <taxon>Bacillati</taxon>
        <taxon>Bacillota</taxon>
        <taxon>Bacilli</taxon>
        <taxon>Bacillales</taxon>
        <taxon>Paenibacillaceae</taxon>
        <taxon>Paenibacillus</taxon>
    </lineage>
</organism>
<feature type="domain" description="Aspartate/ornithine carbamoyltransferase Asp/Orn-binding" evidence="4">
    <location>
        <begin position="175"/>
        <end position="330"/>
    </location>
</feature>
<dbReference type="Proteomes" id="UP001355653">
    <property type="component" value="Unassembled WGS sequence"/>
</dbReference>
<proteinExistence type="inferred from homology"/>
<dbReference type="EC" id="2.1.3.3" evidence="6"/>
<dbReference type="InterPro" id="IPR002292">
    <property type="entry name" value="Orn/put_carbamltrans"/>
</dbReference>
<keyword evidence="7" id="KW-1185">Reference proteome</keyword>
<gene>
    <name evidence="6" type="ORF">P5G65_03525</name>
</gene>
<evidence type="ECO:0000259" key="4">
    <source>
        <dbReference type="Pfam" id="PF00185"/>
    </source>
</evidence>
<dbReference type="InterPro" id="IPR006130">
    <property type="entry name" value="Asp/Orn_carbamoylTrfase"/>
</dbReference>
<dbReference type="PROSITE" id="PS00097">
    <property type="entry name" value="CARBAMOYLTRANSFERASE"/>
    <property type="match status" value="1"/>
</dbReference>
<dbReference type="Pfam" id="PF02729">
    <property type="entry name" value="OTCace_N"/>
    <property type="match status" value="1"/>
</dbReference>
<dbReference type="EMBL" id="JAROBY010000007">
    <property type="protein sequence ID" value="MEB4792951.1"/>
    <property type="molecule type" value="Genomic_DNA"/>
</dbReference>
<evidence type="ECO:0000313" key="7">
    <source>
        <dbReference type="Proteomes" id="UP001355653"/>
    </source>
</evidence>
<dbReference type="InterPro" id="IPR036901">
    <property type="entry name" value="Asp/Orn_carbamoylTrfase_sf"/>
</dbReference>
<accession>A0ABU6D7N3</accession>
<dbReference type="SUPFAM" id="SSF53671">
    <property type="entry name" value="Aspartate/ornithine carbamoyltransferase"/>
    <property type="match status" value="1"/>
</dbReference>
<comment type="similarity">
    <text evidence="3">Belongs to the aspartate/ornithine carbamoyltransferase superfamily.</text>
</comment>
<dbReference type="InterPro" id="IPR006131">
    <property type="entry name" value="Asp_carbamoyltransf_Asp/Orn-bd"/>
</dbReference>
<evidence type="ECO:0000256" key="3">
    <source>
        <dbReference type="RuleBase" id="RU003634"/>
    </source>
</evidence>
<feature type="domain" description="Aspartate/ornithine carbamoyltransferase carbamoyl-P binding" evidence="5">
    <location>
        <begin position="33"/>
        <end position="169"/>
    </location>
</feature>
<dbReference type="Pfam" id="PF00185">
    <property type="entry name" value="OTCace"/>
    <property type="match status" value="1"/>
</dbReference>
<reference evidence="6 7" key="1">
    <citation type="submission" date="2023-03" db="EMBL/GenBank/DDBJ databases">
        <title>Bacillus Genome Sequencing.</title>
        <authorList>
            <person name="Dunlap C."/>
        </authorList>
    </citation>
    <scope>NUCLEOTIDE SEQUENCE [LARGE SCALE GENOMIC DNA]</scope>
    <source>
        <strain evidence="6 7">NRS-1351</strain>
    </source>
</reference>
<dbReference type="InterPro" id="IPR006132">
    <property type="entry name" value="Asp/Orn_carbamoyltranf_P-bd"/>
</dbReference>
<name>A0ABU6D7N3_9BACL</name>
<dbReference type="PRINTS" id="PR00100">
    <property type="entry name" value="AOTCASE"/>
</dbReference>